<keyword evidence="3" id="KW-1185">Reference proteome</keyword>
<evidence type="ECO:0000313" key="3">
    <source>
        <dbReference type="Proteomes" id="UP000325517"/>
    </source>
</evidence>
<name>A0A5J6SLK5_9BACI</name>
<gene>
    <name evidence="2" type="ORF">PB01_08560</name>
</gene>
<feature type="transmembrane region" description="Helical" evidence="1">
    <location>
        <begin position="7"/>
        <end position="25"/>
    </location>
</feature>
<keyword evidence="1" id="KW-1133">Transmembrane helix</keyword>
<keyword evidence="1" id="KW-0472">Membrane</keyword>
<proteinExistence type="predicted"/>
<feature type="transmembrane region" description="Helical" evidence="1">
    <location>
        <begin position="31"/>
        <end position="52"/>
    </location>
</feature>
<dbReference type="EMBL" id="CP031223">
    <property type="protein sequence ID" value="QFF98880.1"/>
    <property type="molecule type" value="Genomic_DNA"/>
</dbReference>
<dbReference type="RefSeq" id="WP_151699813.1">
    <property type="nucleotide sequence ID" value="NZ_CP031223.1"/>
</dbReference>
<reference evidence="2 3" key="1">
    <citation type="submission" date="2018-07" db="EMBL/GenBank/DDBJ databases">
        <title>Complete genome sequence of Psychrobacillus sp. PB01, isolated from iceberg, and comparative genome analysis of Psychrobacillus strains.</title>
        <authorList>
            <person name="Lee P.C."/>
        </authorList>
    </citation>
    <scope>NUCLEOTIDE SEQUENCE [LARGE SCALE GENOMIC DNA]</scope>
    <source>
        <strain evidence="2 3">PB01</strain>
    </source>
</reference>
<evidence type="ECO:0000256" key="1">
    <source>
        <dbReference type="SAM" id="Phobius"/>
    </source>
</evidence>
<organism evidence="2 3">
    <name type="scientific">Psychrobacillus glaciei</name>
    <dbReference type="NCBI Taxonomy" id="2283160"/>
    <lineage>
        <taxon>Bacteria</taxon>
        <taxon>Bacillati</taxon>
        <taxon>Bacillota</taxon>
        <taxon>Bacilli</taxon>
        <taxon>Bacillales</taxon>
        <taxon>Bacillaceae</taxon>
        <taxon>Psychrobacillus</taxon>
    </lineage>
</organism>
<dbReference type="Proteomes" id="UP000325517">
    <property type="component" value="Chromosome"/>
</dbReference>
<protein>
    <submittedName>
        <fullName evidence="2">Uncharacterized protein</fullName>
    </submittedName>
</protein>
<evidence type="ECO:0000313" key="2">
    <source>
        <dbReference type="EMBL" id="QFF98880.1"/>
    </source>
</evidence>
<dbReference type="KEGG" id="psyo:PB01_08560"/>
<feature type="transmembrane region" description="Helical" evidence="1">
    <location>
        <begin position="141"/>
        <end position="164"/>
    </location>
</feature>
<keyword evidence="1" id="KW-0812">Transmembrane</keyword>
<accession>A0A5J6SLK5</accession>
<dbReference type="AlphaFoldDB" id="A0A5J6SLK5"/>
<sequence length="171" mass="20302">MRIISYACFNLIFIYICVLAFYKGFQEGISIIFLSLATIITILLINLMIYIFDKISSKLFDLIIKMYNKRKMKNFNLFEWIGETKWLKLYDTLKDIKEFDNNSIHDNFKKIKKEINKEFNSKEKLKSFKLYLEVIVESPKLIILNTVIQTLLLAVITTSLINYINEIKNMN</sequence>